<name>A0A438MFR5_9ACTN</name>
<proteinExistence type="predicted"/>
<feature type="transmembrane region" description="Helical" evidence="1">
    <location>
        <begin position="216"/>
        <end position="241"/>
    </location>
</feature>
<keyword evidence="1" id="KW-0472">Membrane</keyword>
<dbReference type="EMBL" id="SAUN01000001">
    <property type="protein sequence ID" value="RVX44633.1"/>
    <property type="molecule type" value="Genomic_DNA"/>
</dbReference>
<dbReference type="RefSeq" id="WP_127936372.1">
    <property type="nucleotide sequence ID" value="NZ_SAUN01000001.1"/>
</dbReference>
<gene>
    <name evidence="2" type="ORF">EDD27_7376</name>
</gene>
<dbReference type="Proteomes" id="UP000284824">
    <property type="component" value="Unassembled WGS sequence"/>
</dbReference>
<evidence type="ECO:0000313" key="3">
    <source>
        <dbReference type="Proteomes" id="UP000284824"/>
    </source>
</evidence>
<keyword evidence="1" id="KW-1133">Transmembrane helix</keyword>
<accession>A0A438MFR5</accession>
<evidence type="ECO:0000256" key="1">
    <source>
        <dbReference type="SAM" id="Phobius"/>
    </source>
</evidence>
<feature type="transmembrane region" description="Helical" evidence="1">
    <location>
        <begin position="67"/>
        <end position="88"/>
    </location>
</feature>
<sequence length="279" mass="29242">MHRLWYLIGVLLVLAGLVHLGVFVVDGGPWEGAVSWRKPFTFGVSFGLSVLTLTWVSQFVRIRARPLWVGAFAIASTVEVALITLQAWRGVPSHFNMETAVDAAIARTLAAGGGVLVAVAIAMTVAAFRAGAGLAPSMRLAVRAGFATLLAAMVFGAVMIARGIVEVISGDQQLAYTVAVTLKPAHAVFMHGVLLMPALAWLLARTPYAEAQRLRLVRLATWTYVVFAAAVSALALAGVTLVSPSTASMLCAGAISGLAIGVLALGRLKRLRPAGVHPQ</sequence>
<dbReference type="OrthoDB" id="343560at2"/>
<keyword evidence="3" id="KW-1185">Reference proteome</keyword>
<dbReference type="AlphaFoldDB" id="A0A438MFR5"/>
<feature type="transmembrane region" description="Helical" evidence="1">
    <location>
        <begin position="185"/>
        <end position="204"/>
    </location>
</feature>
<feature type="transmembrane region" description="Helical" evidence="1">
    <location>
        <begin position="108"/>
        <end position="128"/>
    </location>
</feature>
<feature type="transmembrane region" description="Helical" evidence="1">
    <location>
        <begin position="140"/>
        <end position="165"/>
    </location>
</feature>
<reference evidence="2 3" key="1">
    <citation type="submission" date="2019-01" db="EMBL/GenBank/DDBJ databases">
        <title>Sequencing the genomes of 1000 actinobacteria strains.</title>
        <authorList>
            <person name="Klenk H.-P."/>
        </authorList>
    </citation>
    <scope>NUCLEOTIDE SEQUENCE [LARGE SCALE GENOMIC DNA]</scope>
    <source>
        <strain evidence="2 3">DSM 43925</strain>
    </source>
</reference>
<evidence type="ECO:0000313" key="2">
    <source>
        <dbReference type="EMBL" id="RVX44633.1"/>
    </source>
</evidence>
<keyword evidence="1" id="KW-0812">Transmembrane</keyword>
<comment type="caution">
    <text evidence="2">The sequence shown here is derived from an EMBL/GenBank/DDBJ whole genome shotgun (WGS) entry which is preliminary data.</text>
</comment>
<protein>
    <submittedName>
        <fullName evidence="2">Uncharacterized protein</fullName>
    </submittedName>
</protein>
<feature type="transmembrane region" description="Helical" evidence="1">
    <location>
        <begin position="247"/>
        <end position="265"/>
    </location>
</feature>
<organism evidence="2 3">
    <name type="scientific">Nonomuraea polychroma</name>
    <dbReference type="NCBI Taxonomy" id="46176"/>
    <lineage>
        <taxon>Bacteria</taxon>
        <taxon>Bacillati</taxon>
        <taxon>Actinomycetota</taxon>
        <taxon>Actinomycetes</taxon>
        <taxon>Streptosporangiales</taxon>
        <taxon>Streptosporangiaceae</taxon>
        <taxon>Nonomuraea</taxon>
    </lineage>
</organism>
<feature type="transmembrane region" description="Helical" evidence="1">
    <location>
        <begin position="40"/>
        <end position="60"/>
    </location>
</feature>